<dbReference type="Proteomes" id="UP001274830">
    <property type="component" value="Unassembled WGS sequence"/>
</dbReference>
<dbReference type="EMBL" id="JAUTXT010000008">
    <property type="protein sequence ID" value="KAK3676978.1"/>
    <property type="molecule type" value="Genomic_DNA"/>
</dbReference>
<feature type="region of interest" description="Disordered" evidence="1">
    <location>
        <begin position="65"/>
        <end position="85"/>
    </location>
</feature>
<evidence type="ECO:0000313" key="3">
    <source>
        <dbReference type="Proteomes" id="UP001274830"/>
    </source>
</evidence>
<organism evidence="2 3">
    <name type="scientific">Recurvomyces mirabilis</name>
    <dbReference type="NCBI Taxonomy" id="574656"/>
    <lineage>
        <taxon>Eukaryota</taxon>
        <taxon>Fungi</taxon>
        <taxon>Dikarya</taxon>
        <taxon>Ascomycota</taxon>
        <taxon>Pezizomycotina</taxon>
        <taxon>Dothideomycetes</taxon>
        <taxon>Dothideomycetidae</taxon>
        <taxon>Mycosphaerellales</taxon>
        <taxon>Teratosphaeriaceae</taxon>
        <taxon>Recurvomyces</taxon>
    </lineage>
</organism>
<proteinExistence type="predicted"/>
<feature type="compositionally biased region" description="Basic and acidic residues" evidence="1">
    <location>
        <begin position="24"/>
        <end position="49"/>
    </location>
</feature>
<feature type="region of interest" description="Disordered" evidence="1">
    <location>
        <begin position="1"/>
        <end position="49"/>
    </location>
</feature>
<keyword evidence="3" id="KW-1185">Reference proteome</keyword>
<dbReference type="PANTHER" id="PTHR31151">
    <property type="entry name" value="PROLINE-TRNA LIGASE (DUF1680)"/>
    <property type="match status" value="1"/>
</dbReference>
<dbReference type="AlphaFoldDB" id="A0AAE0WSF1"/>
<protein>
    <submittedName>
        <fullName evidence="2">Uncharacterized protein</fullName>
    </submittedName>
</protein>
<gene>
    <name evidence="2" type="ORF">LTR78_003183</name>
</gene>
<sequence>MPFDGISKRGKSGGGAQQSNSGKTARETKAKGAENKVAKAPTKDPRPKVLEALANKLVKKTKKMETKATITAEKDTTPKLGGTSKASTNDSLVPFAFEPLPLGSISPSGWLKDQLQLMSDGLAGHEHDFYAYVAKSSWLGGTEEYSDLNEGFPYWFNGLVPLAYGLDDARLKDQVHSSAQIVLDLQASDGWLGPETGSARNFWARYPLCLGLTQLAEANSTWTQPVVTALHDFTSLMHDMLSNNYTGYISHPGDKLSADDDSWGRVRSQDMIITLQWLYEHYPGNQSQILLENMKYLHDEGLNWEDWYNEAAYFGQGMDKDLNTLDVNLTTVNYPYEHGVNVGQGLKAAAVIRRFTHNDSLIDTAMNGVNWTMQYHGAASGTVIADERLVGLAPYSGAELCTSVETMYSLSYLYQSLGNSYYADRTELAAFNSLPSMLTPDWWGRQYMEQGNQPFAINLTKTPFYNTNSWGQTFGLEPNYPCCTVNHPQGWPKYLSSSFVRVGNSGLAHVLLSPVTARTNISGGSVMVDVTTAYPFFGQLNYSITAGSSFDFYVRVPAWAASGSRISCGSNESTPLSPDPVSGLHKISLPKGTSTVLYNLESDVYTESRENDTIAVHKGALLYALEISSTNTSTAPKMWNNPGSFYNDSYAPPQSKDWEYHNTSAWNFAVDPKTLQYHGPDSESPDYALANPIFAPNAPPAYISVMGCLIDWPLAFGSVPGYPPTGEAKKCTAPAQKLRLVPYGSAKTHMSDLPIIDLAS</sequence>
<evidence type="ECO:0000256" key="1">
    <source>
        <dbReference type="SAM" id="MobiDB-lite"/>
    </source>
</evidence>
<dbReference type="PANTHER" id="PTHR31151:SF0">
    <property type="entry name" value="PROLINE-TRNA LIGASE (DUF1680)"/>
    <property type="match status" value="1"/>
</dbReference>
<accession>A0AAE0WSF1</accession>
<reference evidence="2" key="1">
    <citation type="submission" date="2023-07" db="EMBL/GenBank/DDBJ databases">
        <title>Black Yeasts Isolated from many extreme environments.</title>
        <authorList>
            <person name="Coleine C."/>
            <person name="Stajich J.E."/>
            <person name="Selbmann L."/>
        </authorList>
    </citation>
    <scope>NUCLEOTIDE SEQUENCE</scope>
    <source>
        <strain evidence="2">CCFEE 5485</strain>
    </source>
</reference>
<name>A0AAE0WSF1_9PEZI</name>
<evidence type="ECO:0000313" key="2">
    <source>
        <dbReference type="EMBL" id="KAK3676978.1"/>
    </source>
</evidence>
<comment type="caution">
    <text evidence="2">The sequence shown here is derived from an EMBL/GenBank/DDBJ whole genome shotgun (WGS) entry which is preliminary data.</text>
</comment>